<organism evidence="3 4">
    <name type="scientific">Glycomyces artemisiae</name>
    <dbReference type="NCBI Taxonomy" id="1076443"/>
    <lineage>
        <taxon>Bacteria</taxon>
        <taxon>Bacillati</taxon>
        <taxon>Actinomycetota</taxon>
        <taxon>Actinomycetes</taxon>
        <taxon>Glycomycetales</taxon>
        <taxon>Glycomycetaceae</taxon>
        <taxon>Glycomyces</taxon>
    </lineage>
</organism>
<sequence>MTGIRQRIGRIAPGDWEPFVVRRPASWWPEVLLAIAFTACTVLASFHSPLIDLDIWIRDFSDAHRPPWFDWFLVQTNKLGQGGFLSGLALGIAAIIGYFKQTVRPVVAFFGAYVLTALVLVLKLAFPRIYPHWPRPEPGPFANAAQSLLYWPDRSELGEIGDTAVGAYPSGHVVNTLIWYGLLVMLTGAVLKTWQRRLLLSAPVAIVFFSTTYLGFHWLTDSIAGLFMGMVLIRVMQRVHWTTIPLPLWLEPERRYRRP</sequence>
<reference evidence="3 4" key="1">
    <citation type="submission" date="2018-03" db="EMBL/GenBank/DDBJ databases">
        <title>Genomic Encyclopedia of Type Strains, Phase III (KMG-III): the genomes of soil and plant-associated and newly described type strains.</title>
        <authorList>
            <person name="Whitman W."/>
        </authorList>
    </citation>
    <scope>NUCLEOTIDE SEQUENCE [LARGE SCALE GENOMIC DNA]</scope>
    <source>
        <strain evidence="3 4">CGMCC 4.7067</strain>
    </source>
</reference>
<keyword evidence="1" id="KW-0472">Membrane</keyword>
<feature type="transmembrane region" description="Helical" evidence="1">
    <location>
        <begin position="79"/>
        <end position="99"/>
    </location>
</feature>
<protein>
    <submittedName>
        <fullName evidence="3">PAP2 superfamily protein</fullName>
    </submittedName>
</protein>
<proteinExistence type="predicted"/>
<keyword evidence="1" id="KW-0812">Transmembrane</keyword>
<evidence type="ECO:0000313" key="4">
    <source>
        <dbReference type="Proteomes" id="UP000238176"/>
    </source>
</evidence>
<dbReference type="Proteomes" id="UP000238176">
    <property type="component" value="Unassembled WGS sequence"/>
</dbReference>
<evidence type="ECO:0000259" key="2">
    <source>
        <dbReference type="SMART" id="SM00014"/>
    </source>
</evidence>
<comment type="caution">
    <text evidence="3">The sequence shown here is derived from an EMBL/GenBank/DDBJ whole genome shotgun (WGS) entry which is preliminary data.</text>
</comment>
<dbReference type="InterPro" id="IPR000326">
    <property type="entry name" value="PAP2/HPO"/>
</dbReference>
<keyword evidence="1" id="KW-1133">Transmembrane helix</keyword>
<dbReference type="Gene3D" id="1.20.144.10">
    <property type="entry name" value="Phosphatidic acid phosphatase type 2/haloperoxidase"/>
    <property type="match status" value="1"/>
</dbReference>
<dbReference type="AlphaFoldDB" id="A0A2T0ULX1"/>
<dbReference type="SMART" id="SM00014">
    <property type="entry name" value="acidPPc"/>
    <property type="match status" value="1"/>
</dbReference>
<feature type="transmembrane region" description="Helical" evidence="1">
    <location>
        <begin position="173"/>
        <end position="191"/>
    </location>
</feature>
<feature type="transmembrane region" description="Helical" evidence="1">
    <location>
        <begin position="106"/>
        <end position="126"/>
    </location>
</feature>
<name>A0A2T0ULX1_9ACTN</name>
<dbReference type="Pfam" id="PF01569">
    <property type="entry name" value="PAP2"/>
    <property type="match status" value="1"/>
</dbReference>
<dbReference type="InterPro" id="IPR036938">
    <property type="entry name" value="PAP2/HPO_sf"/>
</dbReference>
<feature type="transmembrane region" description="Helical" evidence="1">
    <location>
        <begin position="31"/>
        <end position="51"/>
    </location>
</feature>
<feature type="domain" description="Phosphatidic acid phosphatase type 2/haloperoxidase" evidence="2">
    <location>
        <begin position="103"/>
        <end position="237"/>
    </location>
</feature>
<dbReference type="EMBL" id="PVTJ01000004">
    <property type="protein sequence ID" value="PRY58933.1"/>
    <property type="molecule type" value="Genomic_DNA"/>
</dbReference>
<dbReference type="RefSeq" id="WP_106364044.1">
    <property type="nucleotide sequence ID" value="NZ_PVTJ01000004.1"/>
</dbReference>
<accession>A0A2T0ULX1</accession>
<feature type="transmembrane region" description="Helical" evidence="1">
    <location>
        <begin position="198"/>
        <end position="219"/>
    </location>
</feature>
<gene>
    <name evidence="3" type="ORF">B0I28_10488</name>
</gene>
<dbReference type="OrthoDB" id="5289372at2"/>
<evidence type="ECO:0000256" key="1">
    <source>
        <dbReference type="SAM" id="Phobius"/>
    </source>
</evidence>
<keyword evidence="4" id="KW-1185">Reference proteome</keyword>
<dbReference type="SUPFAM" id="SSF48317">
    <property type="entry name" value="Acid phosphatase/Vanadium-dependent haloperoxidase"/>
    <property type="match status" value="1"/>
</dbReference>
<evidence type="ECO:0000313" key="3">
    <source>
        <dbReference type="EMBL" id="PRY58933.1"/>
    </source>
</evidence>